<dbReference type="PROSITE" id="PS50908">
    <property type="entry name" value="RWD"/>
    <property type="match status" value="1"/>
</dbReference>
<dbReference type="RefSeq" id="XP_028867776.1">
    <property type="nucleotide sequence ID" value="XM_029011943.1"/>
</dbReference>
<dbReference type="InterPro" id="IPR006575">
    <property type="entry name" value="RWD_dom"/>
</dbReference>
<organism evidence="3 4">
    <name type="scientific">Babesia ovata</name>
    <dbReference type="NCBI Taxonomy" id="189622"/>
    <lineage>
        <taxon>Eukaryota</taxon>
        <taxon>Sar</taxon>
        <taxon>Alveolata</taxon>
        <taxon>Apicomplexa</taxon>
        <taxon>Aconoidasida</taxon>
        <taxon>Piroplasmida</taxon>
        <taxon>Babesiidae</taxon>
        <taxon>Babesia</taxon>
    </lineage>
</organism>
<dbReference type="CDD" id="cd23823">
    <property type="entry name" value="RWD_GCN2"/>
    <property type="match status" value="1"/>
</dbReference>
<accession>A0A2H6KEW0</accession>
<dbReference type="InterPro" id="IPR040213">
    <property type="entry name" value="GIR2-like"/>
</dbReference>
<dbReference type="InterPro" id="IPR016135">
    <property type="entry name" value="UBQ-conjugating_enzyme/RWD"/>
</dbReference>
<dbReference type="Pfam" id="PF05773">
    <property type="entry name" value="RWD"/>
    <property type="match status" value="1"/>
</dbReference>
<dbReference type="SUPFAM" id="SSF54495">
    <property type="entry name" value="UBC-like"/>
    <property type="match status" value="1"/>
</dbReference>
<protein>
    <submittedName>
        <fullName evidence="3">RWD domain-containing protein, putative</fullName>
    </submittedName>
</protein>
<feature type="compositionally biased region" description="Acidic residues" evidence="1">
    <location>
        <begin position="137"/>
        <end position="153"/>
    </location>
</feature>
<evidence type="ECO:0000259" key="2">
    <source>
        <dbReference type="PROSITE" id="PS50908"/>
    </source>
</evidence>
<evidence type="ECO:0000313" key="4">
    <source>
        <dbReference type="Proteomes" id="UP000236319"/>
    </source>
</evidence>
<feature type="region of interest" description="Disordered" evidence="1">
    <location>
        <begin position="137"/>
        <end position="161"/>
    </location>
</feature>
<dbReference type="Gene3D" id="3.10.110.10">
    <property type="entry name" value="Ubiquitin Conjugating Enzyme"/>
    <property type="match status" value="1"/>
</dbReference>
<gene>
    <name evidence="3" type="ORF">BOVATA_030260</name>
</gene>
<dbReference type="OrthoDB" id="277175at2759"/>
<dbReference type="SMART" id="SM00591">
    <property type="entry name" value="RWD"/>
    <property type="match status" value="1"/>
</dbReference>
<evidence type="ECO:0000313" key="3">
    <source>
        <dbReference type="EMBL" id="GBE61533.1"/>
    </source>
</evidence>
<sequence length="264" mass="29932">MSIAYCTKQIDNREISKMDESERAMEIEALSAIFIEGEELQIINENEVVITCDPRRQDGSHGCSMKLKFVLPESYPAEESPSYEIVDEVGISYEDRERILAVIEEAIEQNRGMPMLYPIVEAVNEQLAMFATNAENGEAESDNADGEVEDGATGDDSNGRDGMETGLFLKQLCKEQDRVTKEMFDEWSRTFRQNMIKKGIWRDIDAGRSKGQMTGREIFESKSVVLDIDGMVHTQNCHCFSENENVFWNNEALYEGDCDESALE</sequence>
<dbReference type="AlphaFoldDB" id="A0A2H6KEW0"/>
<dbReference type="VEuPathDB" id="PiroplasmaDB:BOVATA_030260"/>
<reference evidence="3 4" key="1">
    <citation type="journal article" date="2017" name="BMC Genomics">
        <title>Whole-genome assembly of Babesia ovata and comparative genomics between closely related pathogens.</title>
        <authorList>
            <person name="Yamagishi J."/>
            <person name="Asada M."/>
            <person name="Hakimi H."/>
            <person name="Tanaka T.Q."/>
            <person name="Sugimoto C."/>
            <person name="Kawazu S."/>
        </authorList>
    </citation>
    <scope>NUCLEOTIDE SEQUENCE [LARGE SCALE GENOMIC DNA]</scope>
    <source>
        <strain evidence="3 4">Miyake</strain>
    </source>
</reference>
<name>A0A2H6KEW0_9APIC</name>
<feature type="domain" description="RWD" evidence="2">
    <location>
        <begin position="25"/>
        <end position="130"/>
    </location>
</feature>
<dbReference type="EMBL" id="BDSA01000003">
    <property type="protein sequence ID" value="GBE61533.1"/>
    <property type="molecule type" value="Genomic_DNA"/>
</dbReference>
<dbReference type="PANTHER" id="PTHR12292">
    <property type="entry name" value="RWD DOMAIN-CONTAINING PROTEIN"/>
    <property type="match status" value="1"/>
</dbReference>
<proteinExistence type="predicted"/>
<comment type="caution">
    <text evidence="3">The sequence shown here is derived from an EMBL/GenBank/DDBJ whole genome shotgun (WGS) entry which is preliminary data.</text>
</comment>
<keyword evidence="4" id="KW-1185">Reference proteome</keyword>
<evidence type="ECO:0000256" key="1">
    <source>
        <dbReference type="SAM" id="MobiDB-lite"/>
    </source>
</evidence>
<dbReference type="GeneID" id="39875303"/>
<dbReference type="Proteomes" id="UP000236319">
    <property type="component" value="Unassembled WGS sequence"/>
</dbReference>